<dbReference type="Gene3D" id="2.10.25.30">
    <property type="entry name" value="EGF-like, alliinase"/>
    <property type="match status" value="1"/>
</dbReference>
<evidence type="ECO:0000256" key="4">
    <source>
        <dbReference type="ARBA" id="ARBA00022576"/>
    </source>
</evidence>
<keyword evidence="5" id="KW-0663">Pyridoxal phosphate</keyword>
<dbReference type="RefSeq" id="XP_015886332.2">
    <property type="nucleotide sequence ID" value="XM_016030846.4"/>
</dbReference>
<dbReference type="InParanoid" id="A0A6P3ZZP9"/>
<dbReference type="Gene3D" id="3.40.640.10">
    <property type="entry name" value="Type I PLP-dependent aspartate aminotransferase-like (Major domain)"/>
    <property type="match status" value="1"/>
</dbReference>
<comment type="cofactor">
    <cofactor evidence="1">
        <name>pyridoxal 5'-phosphate</name>
        <dbReference type="ChEBI" id="CHEBI:597326"/>
    </cofactor>
</comment>
<evidence type="ECO:0000256" key="2">
    <source>
        <dbReference type="ARBA" id="ARBA00006312"/>
    </source>
</evidence>
<evidence type="ECO:0000256" key="5">
    <source>
        <dbReference type="ARBA" id="ARBA00022898"/>
    </source>
</evidence>
<dbReference type="PANTHER" id="PTHR43795:SF20">
    <property type="entry name" value="TRYPTOPHAN AMINOTRANSFERASE-RELATED PROTEIN 3"/>
    <property type="match status" value="1"/>
</dbReference>
<dbReference type="GO" id="GO:0008483">
    <property type="term" value="F:transaminase activity"/>
    <property type="evidence" value="ECO:0007669"/>
    <property type="project" value="UniProtKB-KW"/>
</dbReference>
<name>A0A6P3ZZP9_ZIZJJ</name>
<evidence type="ECO:0000256" key="3">
    <source>
        <dbReference type="ARBA" id="ARBA00011738"/>
    </source>
</evidence>
<dbReference type="Pfam" id="PF04864">
    <property type="entry name" value="Alliinase_C"/>
    <property type="match status" value="1"/>
</dbReference>
<dbReference type="GeneID" id="107421583"/>
<dbReference type="InterPro" id="IPR015424">
    <property type="entry name" value="PyrdxlP-dep_Trfase"/>
</dbReference>
<dbReference type="InterPro" id="IPR015421">
    <property type="entry name" value="PyrdxlP-dep_Trfase_major"/>
</dbReference>
<keyword evidence="4 10" id="KW-0032">Aminotransferase</keyword>
<evidence type="ECO:0000259" key="8">
    <source>
        <dbReference type="Pfam" id="PF04864"/>
    </source>
</evidence>
<evidence type="ECO:0000313" key="10">
    <source>
        <dbReference type="RefSeq" id="XP_015886332.2"/>
    </source>
</evidence>
<feature type="domain" description="Alliinase C-terminal" evidence="8">
    <location>
        <begin position="103"/>
        <end position="462"/>
    </location>
</feature>
<dbReference type="InterPro" id="IPR015422">
    <property type="entry name" value="PyrdxlP-dep_Trfase_small"/>
</dbReference>
<proteinExistence type="inferred from homology"/>
<evidence type="ECO:0000259" key="7">
    <source>
        <dbReference type="Pfam" id="PF04863"/>
    </source>
</evidence>
<gene>
    <name evidence="10" type="primary">LOC107421583</name>
</gene>
<dbReference type="CDD" id="cd00609">
    <property type="entry name" value="AAT_like"/>
    <property type="match status" value="1"/>
</dbReference>
<sequence length="477" mass="53564">MEGKKETSSKCVVLLMLIICICSILVNILFAVRVYVAGVDGLGELSWSRKAAEQAEAVAAISCSGHGRAYLDGIILDGEKPICECNPCYGGLDCSHFLPNCSADAESGDPYFLEPFWMQNAESSAILVSGWHRMGYSFLYDQSYISKVLENHIRKLHGIVGNAITSGRYIIFGAGSAQLLNAAVHALSPSNASSPPAKVFVSIPFYSLYESQTEFFDSKNYNFEGDTRLWKNESHGNDTSLLIEFVTSPNNPDGKLNKAVLNGTNARAIYDRVYYWPHYTAIPAPADEDIMVFSISKLTGHAGSRFGWAVIKDEGVFERMTTYLATNTMGVSRDTQLRALKLINTMLKGRKGRDIFEFGYQKMSDRWKKLSQTLSVSTRFSLQKIEDQYCRFFDKVIKPSPAYAWVKCEREEDKDCYEVLKAANITGREGSVYGAENRYVRLALIRSQDDFDLLLKRLNNLVSKEEEEEEEEKIKTM</sequence>
<evidence type="ECO:0000256" key="1">
    <source>
        <dbReference type="ARBA" id="ARBA00001933"/>
    </source>
</evidence>
<dbReference type="GO" id="GO:0006520">
    <property type="term" value="P:amino acid metabolic process"/>
    <property type="evidence" value="ECO:0007669"/>
    <property type="project" value="TreeGrafter"/>
</dbReference>
<dbReference type="InterPro" id="IPR006947">
    <property type="entry name" value="EGF_alliinase"/>
</dbReference>
<dbReference type="Proteomes" id="UP001652623">
    <property type="component" value="Chromosome 5"/>
</dbReference>
<dbReference type="FunCoup" id="A0A6P3ZZP9">
    <property type="interactions" value="230"/>
</dbReference>
<dbReference type="KEGG" id="zju:107421583"/>
<feature type="transmembrane region" description="Helical" evidence="6">
    <location>
        <begin position="12"/>
        <end position="36"/>
    </location>
</feature>
<keyword evidence="9" id="KW-1185">Reference proteome</keyword>
<dbReference type="AlphaFoldDB" id="A0A6P3ZZP9"/>
<evidence type="ECO:0000256" key="6">
    <source>
        <dbReference type="SAM" id="Phobius"/>
    </source>
</evidence>
<evidence type="ECO:0000313" key="9">
    <source>
        <dbReference type="Proteomes" id="UP001652623"/>
    </source>
</evidence>
<comment type="similarity">
    <text evidence="2">Belongs to the alliinase family.</text>
</comment>
<dbReference type="PANTHER" id="PTHR43795">
    <property type="entry name" value="BIFUNCTIONAL ASPARTATE AMINOTRANSFERASE AND GLUTAMATE/ASPARTATE-PREPHENATE AMINOTRANSFERASE-RELATED"/>
    <property type="match status" value="1"/>
</dbReference>
<dbReference type="Pfam" id="PF04863">
    <property type="entry name" value="EGF_alliinase"/>
    <property type="match status" value="1"/>
</dbReference>
<dbReference type="InterPro" id="IPR006948">
    <property type="entry name" value="Alliinase_C"/>
</dbReference>
<keyword evidence="6" id="KW-0472">Membrane</keyword>
<dbReference type="InterPro" id="IPR037029">
    <property type="entry name" value="Alliinase_N_sf"/>
</dbReference>
<reference evidence="10" key="1">
    <citation type="submission" date="2025-08" db="UniProtKB">
        <authorList>
            <consortium name="RefSeq"/>
        </authorList>
    </citation>
    <scope>IDENTIFICATION</scope>
    <source>
        <tissue evidence="10">Seedling</tissue>
    </source>
</reference>
<accession>A0A6P3ZZP9</accession>
<dbReference type="SUPFAM" id="SSF53383">
    <property type="entry name" value="PLP-dependent transferases"/>
    <property type="match status" value="1"/>
</dbReference>
<protein>
    <submittedName>
        <fullName evidence="10">Tryptophan aminotransferase-related protein 3</fullName>
    </submittedName>
</protein>
<dbReference type="InterPro" id="IPR050478">
    <property type="entry name" value="Ethylene_sulfur-biosynth"/>
</dbReference>
<organism evidence="9 10">
    <name type="scientific">Ziziphus jujuba</name>
    <name type="common">Chinese jujube</name>
    <name type="synonym">Ziziphus sativa</name>
    <dbReference type="NCBI Taxonomy" id="326968"/>
    <lineage>
        <taxon>Eukaryota</taxon>
        <taxon>Viridiplantae</taxon>
        <taxon>Streptophyta</taxon>
        <taxon>Embryophyta</taxon>
        <taxon>Tracheophyta</taxon>
        <taxon>Spermatophyta</taxon>
        <taxon>Magnoliopsida</taxon>
        <taxon>eudicotyledons</taxon>
        <taxon>Gunneridae</taxon>
        <taxon>Pentapetalae</taxon>
        <taxon>rosids</taxon>
        <taxon>fabids</taxon>
        <taxon>Rosales</taxon>
        <taxon>Rhamnaceae</taxon>
        <taxon>Paliureae</taxon>
        <taxon>Ziziphus</taxon>
    </lineage>
</organism>
<keyword evidence="4 10" id="KW-0808">Transferase</keyword>
<dbReference type="Gene3D" id="3.90.1150.10">
    <property type="entry name" value="Aspartate Aminotransferase, domain 1"/>
    <property type="match status" value="1"/>
</dbReference>
<keyword evidence="6" id="KW-1133">Transmembrane helix</keyword>
<dbReference type="GO" id="GO:0016846">
    <property type="term" value="F:carbon-sulfur lyase activity"/>
    <property type="evidence" value="ECO:0007669"/>
    <property type="project" value="InterPro"/>
</dbReference>
<comment type="subunit">
    <text evidence="3">Homodimer.</text>
</comment>
<keyword evidence="6" id="KW-0812">Transmembrane</keyword>
<feature type="domain" description="Alliinase EGF-like" evidence="7">
    <location>
        <begin position="46"/>
        <end position="101"/>
    </location>
</feature>